<accession>A0AAI9KXY3</accession>
<reference evidence="2" key="1">
    <citation type="submission" date="2022-06" db="EMBL/GenBank/DDBJ databases">
        <title>Draft genome sequences of Pectobacterium carotovorum subsp. carotovorum str. NBRC12380.</title>
        <authorList>
            <person name="Wakabayashi Y."/>
            <person name="Kojima K."/>
        </authorList>
    </citation>
    <scope>NUCLEOTIDE SEQUENCE</scope>
    <source>
        <strain evidence="2">NBRC 12380</strain>
    </source>
</reference>
<dbReference type="Proteomes" id="UP001058167">
    <property type="component" value="Unassembled WGS sequence"/>
</dbReference>
<dbReference type="EMBL" id="BSRL01000002">
    <property type="protein sequence ID" value="GLV68576.1"/>
    <property type="molecule type" value="Genomic_DNA"/>
</dbReference>
<dbReference type="AlphaFoldDB" id="A0AAI9KXY3"/>
<keyword evidence="1" id="KW-0812">Transmembrane</keyword>
<dbReference type="RefSeq" id="WP_039507437.1">
    <property type="nucleotide sequence ID" value="NZ_BRCK01000002.1"/>
</dbReference>
<proteinExistence type="predicted"/>
<evidence type="ECO:0000313" key="5">
    <source>
        <dbReference type="Proteomes" id="UP001165145"/>
    </source>
</evidence>
<evidence type="ECO:0000313" key="4">
    <source>
        <dbReference type="Proteomes" id="UP001058167"/>
    </source>
</evidence>
<organism evidence="3 5">
    <name type="scientific">Pectobacterium carotovorum subsp. carotovorum</name>
    <name type="common">Erwinia carotovora subsp. carotovora</name>
    <dbReference type="NCBI Taxonomy" id="555"/>
    <lineage>
        <taxon>Bacteria</taxon>
        <taxon>Pseudomonadati</taxon>
        <taxon>Pseudomonadota</taxon>
        <taxon>Gammaproteobacteria</taxon>
        <taxon>Enterobacterales</taxon>
        <taxon>Pectobacteriaceae</taxon>
        <taxon>Pectobacterium</taxon>
    </lineage>
</organism>
<dbReference type="Proteomes" id="UP001165145">
    <property type="component" value="Unassembled WGS sequence"/>
</dbReference>
<evidence type="ECO:0000313" key="2">
    <source>
        <dbReference type="EMBL" id="GKX46653.1"/>
    </source>
</evidence>
<dbReference type="EMBL" id="BRLF01000002">
    <property type="protein sequence ID" value="GKX46653.1"/>
    <property type="molecule type" value="Genomic_DNA"/>
</dbReference>
<evidence type="ECO:0000313" key="3">
    <source>
        <dbReference type="EMBL" id="GLV68576.1"/>
    </source>
</evidence>
<keyword evidence="1" id="KW-1133">Transmembrane helix</keyword>
<name>A0AAI9KXY3_PECCC</name>
<gene>
    <name evidence="3" type="ORF">Pcaca03_10200</name>
    <name evidence="2" type="ORF">SOASR016_14050</name>
</gene>
<evidence type="ECO:0000256" key="1">
    <source>
        <dbReference type="SAM" id="Phobius"/>
    </source>
</evidence>
<keyword evidence="4" id="KW-1185">Reference proteome</keyword>
<keyword evidence="1" id="KW-0472">Membrane</keyword>
<protein>
    <submittedName>
        <fullName evidence="3">Uncharacterized protein</fullName>
    </submittedName>
</protein>
<feature type="transmembrane region" description="Helical" evidence="1">
    <location>
        <begin position="81"/>
        <end position="107"/>
    </location>
</feature>
<reference evidence="3" key="2">
    <citation type="submission" date="2023-02" db="EMBL/GenBank/DDBJ databases">
        <title>Pectobacterium carotovorum subsp. carotovorum NBRC 12380.</title>
        <authorList>
            <person name="Ichikawa N."/>
            <person name="Sato H."/>
            <person name="Tonouchi N."/>
        </authorList>
    </citation>
    <scope>NUCLEOTIDE SEQUENCE</scope>
    <source>
        <strain evidence="3">NBRC 12380</strain>
    </source>
</reference>
<sequence>MAAITTEKELAKALKEEKDTITIEGDLAKKTIKIKATGKIAWAIALAAIGIAVGSAIATAGTGGAAAPVTGATALLGAGGAVGVLGATTTTSAIAIAIAAGGVGVLTRLRKYTIVDKSDSRVVLRRS</sequence>
<comment type="caution">
    <text evidence="3">The sequence shown here is derived from an EMBL/GenBank/DDBJ whole genome shotgun (WGS) entry which is preliminary data.</text>
</comment>
<feature type="transmembrane region" description="Helical" evidence="1">
    <location>
        <begin position="40"/>
        <end position="61"/>
    </location>
</feature>